<protein>
    <submittedName>
        <fullName evidence="4">Phage tail tape measure protein</fullName>
    </submittedName>
</protein>
<comment type="caution">
    <text evidence="4">The sequence shown here is derived from an EMBL/GenBank/DDBJ whole genome shotgun (WGS) entry which is preliminary data.</text>
</comment>
<evidence type="ECO:0000256" key="1">
    <source>
        <dbReference type="ARBA" id="ARBA00022612"/>
    </source>
</evidence>
<sequence>MQDLGALRARLLLEANNFKQGMQQAREEMKNTGFSARQASNDLQLIQNASLAVGAAVAAGIGSSVKVAVDFEAQMSRVKAISGATDEEFKKLEASALELGASTSKSASEVAIAFEDMAAKGFNANEIMAAMPGVIAAAEASGSDLALTADVVSSALNGFQLEASEASRIADILAKTANISAASMDDMGYAFKYVSPVANTLGISIEEVSAAIGIMTNAGIDGSSAGTALRAALLALNNPANEQEEIMKKLGFSMRDRNGEAKDLSEIFADLTEVTKDMTDAEKVATIAKLVGTEASSGMIAVMEGGVDQLNEFTDALENSSGASKDAADIMKDNLKGAFQEFQGALETLGIQVGNEFLPMFKEIIQTGTDVVEMIGELDPTTVKAGLAFAGTAAGIGLTVTSIGKLIVALRTLSLSMGPAGWLITGLSLIGGLVAGANIAYSDMNEVTLEHVDAAQKEIDSLSTMTARYDELKGKLNLTTDELGRFLDINDEITRTSDPKVIEKLKDEQIKLKKESGLTNAEFEEFLGLNDKIIEKVPESNVVLSEQGNIMLANSEAAKKLTEEKAKQLRIDLETEQANLESTLNENIKERKSLLEDINGLAEKRNTTEKELEAQTRVVGELESELQTAKASGDDEAIYKAEVIIGREHIKLQELREQHAANMDNIKAKNEELTKVDQQIGKLDKVKNSLIALELQQVGINAKKGQEIQQIDAAISKLEAEKKKLQEKVPVSQRNTQEYKNAVAAIDSQISNLSTVKSRVQEITGEASTMNSVLGVNIQKQVNITTTNRTRQIIERGYESATGPREMRHSGGTLPKLHVGGVPDWLTNVPNHNEIDVRLLRNEMVLTETQQANLFKMIDEGSFDKSGNSKAESTKSSGLNLGPLVFQTFLNRRLVAEEIVDDITDLQARKDKVENMFGGG</sequence>
<dbReference type="Proteomes" id="UP000663981">
    <property type="component" value="Unassembled WGS sequence"/>
</dbReference>
<feature type="domain" description="Phage tail tape measure protein" evidence="3">
    <location>
        <begin position="94"/>
        <end position="292"/>
    </location>
</feature>
<keyword evidence="5" id="KW-1185">Reference proteome</keyword>
<reference evidence="4 5" key="1">
    <citation type="submission" date="2021-03" db="EMBL/GenBank/DDBJ databases">
        <title>Whole genome sequence of Metabacillus bambusae BG109.</title>
        <authorList>
            <person name="Jeong J.W."/>
        </authorList>
    </citation>
    <scope>NUCLEOTIDE SEQUENCE [LARGE SCALE GENOMIC DNA]</scope>
    <source>
        <strain evidence="4 5">BG109</strain>
    </source>
</reference>
<feature type="coiled-coil region" evidence="2">
    <location>
        <begin position="552"/>
        <end position="676"/>
    </location>
</feature>
<accession>A0ABS3N9U6</accession>
<dbReference type="PANTHER" id="PTHR37813:SF1">
    <property type="entry name" value="FELS-2 PROPHAGE PROTEIN"/>
    <property type="match status" value="1"/>
</dbReference>
<evidence type="ECO:0000256" key="2">
    <source>
        <dbReference type="SAM" id="Coils"/>
    </source>
</evidence>
<keyword evidence="2" id="KW-0175">Coiled coil</keyword>
<organism evidence="4 5">
    <name type="scientific">Metabacillus bambusae</name>
    <dbReference type="NCBI Taxonomy" id="2795218"/>
    <lineage>
        <taxon>Bacteria</taxon>
        <taxon>Bacillati</taxon>
        <taxon>Bacillota</taxon>
        <taxon>Bacilli</taxon>
        <taxon>Bacillales</taxon>
        <taxon>Bacillaceae</taxon>
        <taxon>Metabacillus</taxon>
    </lineage>
</organism>
<dbReference type="PANTHER" id="PTHR37813">
    <property type="entry name" value="FELS-2 PROPHAGE PROTEIN"/>
    <property type="match status" value="1"/>
</dbReference>
<proteinExistence type="predicted"/>
<evidence type="ECO:0000313" key="4">
    <source>
        <dbReference type="EMBL" id="MBO1515057.1"/>
    </source>
</evidence>
<dbReference type="InterPro" id="IPR010090">
    <property type="entry name" value="Phage_tape_meas"/>
</dbReference>
<dbReference type="RefSeq" id="WP_207981949.1">
    <property type="nucleotide sequence ID" value="NZ_JAGDEL010000030.1"/>
</dbReference>
<evidence type="ECO:0000259" key="3">
    <source>
        <dbReference type="Pfam" id="PF10145"/>
    </source>
</evidence>
<dbReference type="EMBL" id="JAGDEL010000030">
    <property type="protein sequence ID" value="MBO1515057.1"/>
    <property type="molecule type" value="Genomic_DNA"/>
</dbReference>
<keyword evidence="1" id="KW-1188">Viral release from host cell</keyword>
<name>A0ABS3N9U6_9BACI</name>
<dbReference type="Pfam" id="PF10145">
    <property type="entry name" value="PhageMin_Tail"/>
    <property type="match status" value="1"/>
</dbReference>
<evidence type="ECO:0000313" key="5">
    <source>
        <dbReference type="Proteomes" id="UP000663981"/>
    </source>
</evidence>
<feature type="coiled-coil region" evidence="2">
    <location>
        <begin position="701"/>
        <end position="735"/>
    </location>
</feature>
<gene>
    <name evidence="4" type="ORF">I7822_25870</name>
</gene>
<dbReference type="NCBIfam" id="TIGR01760">
    <property type="entry name" value="tape_meas_TP901"/>
    <property type="match status" value="1"/>
</dbReference>